<keyword evidence="1" id="KW-0812">Transmembrane</keyword>
<keyword evidence="1" id="KW-1133">Transmembrane helix</keyword>
<evidence type="ECO:0000256" key="1">
    <source>
        <dbReference type="SAM" id="Phobius"/>
    </source>
</evidence>
<name>A0A250XNK7_9CHLO</name>
<dbReference type="Proteomes" id="UP000232323">
    <property type="component" value="Unassembled WGS sequence"/>
</dbReference>
<dbReference type="OrthoDB" id="515029at2759"/>
<comment type="caution">
    <text evidence="2">The sequence shown here is derived from an EMBL/GenBank/DDBJ whole genome shotgun (WGS) entry which is preliminary data.</text>
</comment>
<evidence type="ECO:0000313" key="2">
    <source>
        <dbReference type="EMBL" id="GAX84573.1"/>
    </source>
</evidence>
<keyword evidence="1" id="KW-0472">Membrane</keyword>
<accession>A0A250XNK7</accession>
<reference evidence="2 3" key="1">
    <citation type="submission" date="2017-08" db="EMBL/GenBank/DDBJ databases">
        <title>Acidophilic green algal genome provides insights into adaptation to an acidic environment.</title>
        <authorList>
            <person name="Hirooka S."/>
            <person name="Hirose Y."/>
            <person name="Kanesaki Y."/>
            <person name="Higuchi S."/>
            <person name="Fujiwara T."/>
            <person name="Onuma R."/>
            <person name="Era A."/>
            <person name="Ohbayashi R."/>
            <person name="Uzuka A."/>
            <person name="Nozaki H."/>
            <person name="Yoshikawa H."/>
            <person name="Miyagishima S.Y."/>
        </authorList>
    </citation>
    <scope>NUCLEOTIDE SEQUENCE [LARGE SCALE GENOMIC DNA]</scope>
    <source>
        <strain evidence="2 3">NIES-2499</strain>
    </source>
</reference>
<gene>
    <name evidence="2" type="ORF">CEUSTIGMA_g11994.t1</name>
</gene>
<feature type="transmembrane region" description="Helical" evidence="1">
    <location>
        <begin position="77"/>
        <end position="95"/>
    </location>
</feature>
<proteinExistence type="predicted"/>
<protein>
    <submittedName>
        <fullName evidence="2">Uncharacterized protein</fullName>
    </submittedName>
</protein>
<dbReference type="AlphaFoldDB" id="A0A250XNK7"/>
<evidence type="ECO:0000313" key="3">
    <source>
        <dbReference type="Proteomes" id="UP000232323"/>
    </source>
</evidence>
<sequence length="188" mass="19686">MQVIAQKLNQSSVSVSISTNRARNFRPSVELKSFNEDAGTLSTRPENSKPLNARISVLSRISAAVELQASIQKFETIAGRGAMLGFMSLAIIEAVGDSPIAGGDVGVFVSSLLLSITTATILACTRRRLAGGLLLEAVIASMTCVQRSASSLTSSSSPQNFDLAVDKVLDLVSPATLAASEDELSSVR</sequence>
<dbReference type="EMBL" id="BEGY01000129">
    <property type="protein sequence ID" value="GAX84573.1"/>
    <property type="molecule type" value="Genomic_DNA"/>
</dbReference>
<organism evidence="2 3">
    <name type="scientific">Chlamydomonas eustigma</name>
    <dbReference type="NCBI Taxonomy" id="1157962"/>
    <lineage>
        <taxon>Eukaryota</taxon>
        <taxon>Viridiplantae</taxon>
        <taxon>Chlorophyta</taxon>
        <taxon>core chlorophytes</taxon>
        <taxon>Chlorophyceae</taxon>
        <taxon>CS clade</taxon>
        <taxon>Chlamydomonadales</taxon>
        <taxon>Chlamydomonadaceae</taxon>
        <taxon>Chlamydomonas</taxon>
    </lineage>
</organism>
<keyword evidence="3" id="KW-1185">Reference proteome</keyword>
<feature type="transmembrane region" description="Helical" evidence="1">
    <location>
        <begin position="107"/>
        <end position="125"/>
    </location>
</feature>